<organism evidence="1 2">
    <name type="scientific">Ascaris lumbricoides</name>
    <name type="common">Giant roundworm</name>
    <dbReference type="NCBI Taxonomy" id="6252"/>
    <lineage>
        <taxon>Eukaryota</taxon>
        <taxon>Metazoa</taxon>
        <taxon>Ecdysozoa</taxon>
        <taxon>Nematoda</taxon>
        <taxon>Chromadorea</taxon>
        <taxon>Rhabditida</taxon>
        <taxon>Spirurina</taxon>
        <taxon>Ascaridomorpha</taxon>
        <taxon>Ascaridoidea</taxon>
        <taxon>Ascarididae</taxon>
        <taxon>Ascaris</taxon>
    </lineage>
</organism>
<dbReference type="Proteomes" id="UP000036681">
    <property type="component" value="Unplaced"/>
</dbReference>
<protein>
    <submittedName>
        <fullName evidence="2">Uncharacterized protein</fullName>
    </submittedName>
</protein>
<accession>A0A9J2PXT1</accession>
<keyword evidence="1" id="KW-1185">Reference proteome</keyword>
<dbReference type="WBParaSite" id="ALUE_0001406401-mRNA-1">
    <property type="protein sequence ID" value="ALUE_0001406401-mRNA-1"/>
    <property type="gene ID" value="ALUE_0001406401"/>
</dbReference>
<reference evidence="2" key="1">
    <citation type="submission" date="2023-03" db="UniProtKB">
        <authorList>
            <consortium name="WormBaseParasite"/>
        </authorList>
    </citation>
    <scope>IDENTIFICATION</scope>
</reference>
<sequence>MKQCGPAHSRLFRKCVHNAIGLPILCHCLVEKHSVEEFSRHKIAEPLMNSFMCAIARNKEIQPCCCILRIS</sequence>
<name>A0A9J2PXT1_ASCLU</name>
<evidence type="ECO:0000313" key="1">
    <source>
        <dbReference type="Proteomes" id="UP000036681"/>
    </source>
</evidence>
<dbReference type="AlphaFoldDB" id="A0A9J2PXT1"/>
<proteinExistence type="predicted"/>
<evidence type="ECO:0000313" key="2">
    <source>
        <dbReference type="WBParaSite" id="ALUE_0001406401-mRNA-1"/>
    </source>
</evidence>